<dbReference type="Pfam" id="PF03631">
    <property type="entry name" value="Virul_fac_BrkB"/>
    <property type="match status" value="1"/>
</dbReference>
<dbReference type="EMBL" id="CADCTK010000549">
    <property type="protein sequence ID" value="CAA9262277.1"/>
    <property type="molecule type" value="Genomic_DNA"/>
</dbReference>
<keyword evidence="4 6" id="KW-1133">Transmembrane helix</keyword>
<feature type="transmembrane region" description="Helical" evidence="6">
    <location>
        <begin position="29"/>
        <end position="52"/>
    </location>
</feature>
<feature type="transmembrane region" description="Helical" evidence="6">
    <location>
        <begin position="96"/>
        <end position="115"/>
    </location>
</feature>
<dbReference type="GO" id="GO:0005886">
    <property type="term" value="C:plasma membrane"/>
    <property type="evidence" value="ECO:0007669"/>
    <property type="project" value="UniProtKB-SubCell"/>
</dbReference>
<proteinExistence type="predicted"/>
<organism evidence="7">
    <name type="scientific">uncultured Chloroflexia bacterium</name>
    <dbReference type="NCBI Taxonomy" id="1672391"/>
    <lineage>
        <taxon>Bacteria</taxon>
        <taxon>Bacillati</taxon>
        <taxon>Chloroflexota</taxon>
        <taxon>Chloroflexia</taxon>
        <taxon>environmental samples</taxon>
    </lineage>
</organism>
<dbReference type="InterPro" id="IPR017039">
    <property type="entry name" value="Virul_fac_BrkB"/>
</dbReference>
<comment type="subcellular location">
    <subcellularLocation>
        <location evidence="1">Cell membrane</location>
        <topology evidence="1">Multi-pass membrane protein</topology>
    </subcellularLocation>
</comment>
<reference evidence="7" key="1">
    <citation type="submission" date="2020-02" db="EMBL/GenBank/DDBJ databases">
        <authorList>
            <person name="Meier V. D."/>
        </authorList>
    </citation>
    <scope>NUCLEOTIDE SEQUENCE</scope>
    <source>
        <strain evidence="7">AVDCRST_MAG26</strain>
    </source>
</reference>
<feature type="transmembrane region" description="Helical" evidence="6">
    <location>
        <begin position="148"/>
        <end position="172"/>
    </location>
</feature>
<dbReference type="AlphaFoldDB" id="A0A6J4IWJ7"/>
<feature type="transmembrane region" description="Helical" evidence="6">
    <location>
        <begin position="213"/>
        <end position="236"/>
    </location>
</feature>
<evidence type="ECO:0000256" key="3">
    <source>
        <dbReference type="ARBA" id="ARBA00022692"/>
    </source>
</evidence>
<dbReference type="NCBIfam" id="TIGR00765">
    <property type="entry name" value="yihY_not_rbn"/>
    <property type="match status" value="1"/>
</dbReference>
<keyword evidence="3 6" id="KW-0812">Transmembrane</keyword>
<evidence type="ECO:0000256" key="6">
    <source>
        <dbReference type="SAM" id="Phobius"/>
    </source>
</evidence>
<dbReference type="PANTHER" id="PTHR30213">
    <property type="entry name" value="INNER MEMBRANE PROTEIN YHJD"/>
    <property type="match status" value="1"/>
</dbReference>
<feature type="transmembrane region" description="Helical" evidence="6">
    <location>
        <begin position="325"/>
        <end position="352"/>
    </location>
</feature>
<feature type="transmembrane region" description="Helical" evidence="6">
    <location>
        <begin position="178"/>
        <end position="201"/>
    </location>
</feature>
<name>A0A6J4IWJ7_9CHLR</name>
<gene>
    <name evidence="7" type="ORF">AVDCRST_MAG26-2383</name>
</gene>
<protein>
    <submittedName>
        <fullName evidence="7">Uncharacterized protein</fullName>
    </submittedName>
</protein>
<evidence type="ECO:0000256" key="2">
    <source>
        <dbReference type="ARBA" id="ARBA00022475"/>
    </source>
</evidence>
<sequence>MKISQFPGLLKETYTEWADDNCLRLGASLGYYTLSSLIPLLLVVASVASFFLNFTGSGQDIQAEMVERIGGAVNNQQLADQITSGLTARSESASTGIIGSILGFAFLLLAASGVFGELDAAFNIIWDVPSAAAGAGVWGFIRTKFLSFTLVLGVAFLLLVAQVITVTVTALADRLPLGFLWTILNLALQVGLITAVFAVLYKFLPDTTVEWRDVWVGGLLAAILWIVGQQLLSLYFRYGTSFSTYGALGGVLAFLVYVYYSSQILFIGGEFTQVYARTHGSRAPVPGSEPAPVISKEATLMVTAATTAGQQRHEAEVAALKTRQYAAAATGGIIGLIGGAAIGGVGLIVGLARGASKLRGR</sequence>
<accession>A0A6J4IWJ7</accession>
<keyword evidence="5 6" id="KW-0472">Membrane</keyword>
<feature type="transmembrane region" description="Helical" evidence="6">
    <location>
        <begin position="242"/>
        <end position="260"/>
    </location>
</feature>
<dbReference type="PANTHER" id="PTHR30213:SF1">
    <property type="entry name" value="INNER MEMBRANE PROTEIN YHJD"/>
    <property type="match status" value="1"/>
</dbReference>
<evidence type="ECO:0000256" key="4">
    <source>
        <dbReference type="ARBA" id="ARBA00022989"/>
    </source>
</evidence>
<keyword evidence="2" id="KW-1003">Cell membrane</keyword>
<evidence type="ECO:0000256" key="5">
    <source>
        <dbReference type="ARBA" id="ARBA00023136"/>
    </source>
</evidence>
<evidence type="ECO:0000313" key="7">
    <source>
        <dbReference type="EMBL" id="CAA9262277.1"/>
    </source>
</evidence>
<evidence type="ECO:0000256" key="1">
    <source>
        <dbReference type="ARBA" id="ARBA00004651"/>
    </source>
</evidence>